<feature type="compositionally biased region" description="Polar residues" evidence="8">
    <location>
        <begin position="494"/>
        <end position="516"/>
    </location>
</feature>
<dbReference type="Gene3D" id="1.10.10.2670">
    <property type="entry name" value="E3 ubiquitin-protein ligase"/>
    <property type="match status" value="1"/>
</dbReference>
<dbReference type="InterPro" id="IPR031176">
    <property type="entry name" value="ELL/occludin"/>
</dbReference>
<evidence type="ECO:0000259" key="9">
    <source>
        <dbReference type="PROSITE" id="PS51980"/>
    </source>
</evidence>
<dbReference type="InterPro" id="IPR010844">
    <property type="entry name" value="Occludin_ELL"/>
</dbReference>
<dbReference type="GO" id="GO:0042795">
    <property type="term" value="P:snRNA transcription by RNA polymerase II"/>
    <property type="evidence" value="ECO:0007669"/>
    <property type="project" value="TreeGrafter"/>
</dbReference>
<dbReference type="PROSITE" id="PS51980">
    <property type="entry name" value="OCEL"/>
    <property type="match status" value="1"/>
</dbReference>
<keyword evidence="7" id="KW-0175">Coiled coil</keyword>
<accession>A0A2J7PYL6</accession>
<evidence type="ECO:0000313" key="10">
    <source>
        <dbReference type="EMBL" id="PNF21390.1"/>
    </source>
</evidence>
<keyword evidence="3" id="KW-0805">Transcription regulation</keyword>
<dbReference type="GO" id="GO:0008023">
    <property type="term" value="C:transcription elongation factor complex"/>
    <property type="evidence" value="ECO:0007669"/>
    <property type="project" value="InterPro"/>
</dbReference>
<dbReference type="AlphaFoldDB" id="A0A2J7PYL6"/>
<comment type="similarity">
    <text evidence="2 6">Belongs to the ELL/occludin family.</text>
</comment>
<comment type="caution">
    <text evidence="10">The sequence shown here is derived from an EMBL/GenBank/DDBJ whole genome shotgun (WGS) entry which is preliminary data.</text>
</comment>
<evidence type="ECO:0000313" key="11">
    <source>
        <dbReference type="Proteomes" id="UP000235965"/>
    </source>
</evidence>
<feature type="domain" description="OCEL" evidence="9">
    <location>
        <begin position="575"/>
        <end position="684"/>
    </location>
</feature>
<evidence type="ECO:0000256" key="3">
    <source>
        <dbReference type="ARBA" id="ARBA00023015"/>
    </source>
</evidence>
<evidence type="ECO:0000256" key="5">
    <source>
        <dbReference type="ARBA" id="ARBA00023242"/>
    </source>
</evidence>
<dbReference type="PANTHER" id="PTHR23288:SF17">
    <property type="entry name" value="RNA POLYMERASE II ELONGATION FACTOR ELL"/>
    <property type="match status" value="1"/>
</dbReference>
<keyword evidence="11" id="KW-1185">Reference proteome</keyword>
<dbReference type="Gene3D" id="6.10.140.340">
    <property type="match status" value="1"/>
</dbReference>
<evidence type="ECO:0000256" key="6">
    <source>
        <dbReference type="PROSITE-ProRule" id="PRU01324"/>
    </source>
</evidence>
<evidence type="ECO:0000256" key="8">
    <source>
        <dbReference type="SAM" id="MobiDB-lite"/>
    </source>
</evidence>
<dbReference type="InterPro" id="IPR036390">
    <property type="entry name" value="WH_DNA-bd_sf"/>
</dbReference>
<dbReference type="FunCoup" id="A0A2J7PYL6">
    <property type="interactions" value="1165"/>
</dbReference>
<protein>
    <recommendedName>
        <fullName evidence="9">OCEL domain-containing protein</fullName>
    </recommendedName>
</protein>
<keyword evidence="4" id="KW-0804">Transcription</keyword>
<feature type="compositionally biased region" description="Low complexity" evidence="8">
    <location>
        <begin position="405"/>
        <end position="421"/>
    </location>
</feature>
<proteinExistence type="inferred from homology"/>
<gene>
    <name evidence="10" type="ORF">B7P43_G15478</name>
</gene>
<feature type="compositionally biased region" description="Low complexity" evidence="8">
    <location>
        <begin position="297"/>
        <end position="306"/>
    </location>
</feature>
<dbReference type="InterPro" id="IPR042065">
    <property type="entry name" value="E3_ELL-like"/>
</dbReference>
<feature type="compositionally biased region" description="Basic and acidic residues" evidence="8">
    <location>
        <begin position="555"/>
        <end position="566"/>
    </location>
</feature>
<feature type="compositionally biased region" description="Polar residues" evidence="8">
    <location>
        <begin position="156"/>
        <end position="165"/>
    </location>
</feature>
<dbReference type="EMBL" id="NEVH01020350">
    <property type="protein sequence ID" value="PNF21390.1"/>
    <property type="molecule type" value="Genomic_DNA"/>
</dbReference>
<dbReference type="SUPFAM" id="SSF46785">
    <property type="entry name" value="Winged helix' DNA-binding domain"/>
    <property type="match status" value="1"/>
</dbReference>
<feature type="region of interest" description="Disordered" evidence="8">
    <location>
        <begin position="129"/>
        <end position="198"/>
    </location>
</feature>
<organism evidence="10 11">
    <name type="scientific">Cryptotermes secundus</name>
    <dbReference type="NCBI Taxonomy" id="105785"/>
    <lineage>
        <taxon>Eukaryota</taxon>
        <taxon>Metazoa</taxon>
        <taxon>Ecdysozoa</taxon>
        <taxon>Arthropoda</taxon>
        <taxon>Hexapoda</taxon>
        <taxon>Insecta</taxon>
        <taxon>Pterygota</taxon>
        <taxon>Neoptera</taxon>
        <taxon>Polyneoptera</taxon>
        <taxon>Dictyoptera</taxon>
        <taxon>Blattodea</taxon>
        <taxon>Blattoidea</taxon>
        <taxon>Termitoidae</taxon>
        <taxon>Kalotermitidae</taxon>
        <taxon>Cryptotermitinae</taxon>
        <taxon>Cryptotermes</taxon>
    </lineage>
</organism>
<dbReference type="SUPFAM" id="SSF144292">
    <property type="entry name" value="occludin/ELL-like"/>
    <property type="match status" value="1"/>
</dbReference>
<dbReference type="Pfam" id="PF07303">
    <property type="entry name" value="Occludin_ELL"/>
    <property type="match status" value="1"/>
</dbReference>
<feature type="compositionally biased region" description="Basic and acidic residues" evidence="8">
    <location>
        <begin position="434"/>
        <end position="450"/>
    </location>
</feature>
<dbReference type="GO" id="GO:0000987">
    <property type="term" value="F:cis-regulatory region sequence-specific DNA binding"/>
    <property type="evidence" value="ECO:0007669"/>
    <property type="project" value="TreeGrafter"/>
</dbReference>
<feature type="compositionally biased region" description="Polar residues" evidence="8">
    <location>
        <begin position="527"/>
        <end position="553"/>
    </location>
</feature>
<evidence type="ECO:0000256" key="2">
    <source>
        <dbReference type="ARBA" id="ARBA00009171"/>
    </source>
</evidence>
<dbReference type="InterPro" id="IPR019464">
    <property type="entry name" value="ELL_N"/>
</dbReference>
<feature type="coiled-coil region" evidence="7">
    <location>
        <begin position="604"/>
        <end position="631"/>
    </location>
</feature>
<dbReference type="GO" id="GO:0032968">
    <property type="term" value="P:positive regulation of transcription elongation by RNA polymerase II"/>
    <property type="evidence" value="ECO:0007669"/>
    <property type="project" value="TreeGrafter"/>
</dbReference>
<dbReference type="Proteomes" id="UP000235965">
    <property type="component" value="Unassembled WGS sequence"/>
</dbReference>
<feature type="region of interest" description="Disordered" evidence="8">
    <location>
        <begin position="277"/>
        <end position="574"/>
    </location>
</feature>
<dbReference type="STRING" id="105785.A0A2J7PYL6"/>
<evidence type="ECO:0000256" key="1">
    <source>
        <dbReference type="ARBA" id="ARBA00004123"/>
    </source>
</evidence>
<reference evidence="10 11" key="1">
    <citation type="submission" date="2017-12" db="EMBL/GenBank/DDBJ databases">
        <title>Hemimetabolous genomes reveal molecular basis of termite eusociality.</title>
        <authorList>
            <person name="Harrison M.C."/>
            <person name="Jongepier E."/>
            <person name="Robertson H.M."/>
            <person name="Arning N."/>
            <person name="Bitard-Feildel T."/>
            <person name="Chao H."/>
            <person name="Childers C.P."/>
            <person name="Dinh H."/>
            <person name="Doddapaneni H."/>
            <person name="Dugan S."/>
            <person name="Gowin J."/>
            <person name="Greiner C."/>
            <person name="Han Y."/>
            <person name="Hu H."/>
            <person name="Hughes D.S.T."/>
            <person name="Huylmans A.-K."/>
            <person name="Kemena C."/>
            <person name="Kremer L.P.M."/>
            <person name="Lee S.L."/>
            <person name="Lopez-Ezquerra A."/>
            <person name="Mallet L."/>
            <person name="Monroy-Kuhn J.M."/>
            <person name="Moser A."/>
            <person name="Murali S.C."/>
            <person name="Muzny D.M."/>
            <person name="Otani S."/>
            <person name="Piulachs M.-D."/>
            <person name="Poelchau M."/>
            <person name="Qu J."/>
            <person name="Schaub F."/>
            <person name="Wada-Katsumata A."/>
            <person name="Worley K.C."/>
            <person name="Xie Q."/>
            <person name="Ylla G."/>
            <person name="Poulsen M."/>
            <person name="Gibbs R.A."/>
            <person name="Schal C."/>
            <person name="Richards S."/>
            <person name="Belles X."/>
            <person name="Korb J."/>
            <person name="Bornberg-Bauer E."/>
        </authorList>
    </citation>
    <scope>NUCLEOTIDE SEQUENCE [LARGE SCALE GENOMIC DNA]</scope>
    <source>
        <tissue evidence="10">Whole body</tissue>
    </source>
</reference>
<comment type="subcellular location">
    <subcellularLocation>
        <location evidence="1">Nucleus</location>
    </subcellularLocation>
</comment>
<feature type="non-terminal residue" evidence="10">
    <location>
        <position position="1"/>
    </location>
</feature>
<dbReference type="OrthoDB" id="6284217at2759"/>
<dbReference type="Pfam" id="PF10390">
    <property type="entry name" value="ELL"/>
    <property type="match status" value="2"/>
</dbReference>
<evidence type="ECO:0000256" key="4">
    <source>
        <dbReference type="ARBA" id="ARBA00023163"/>
    </source>
</evidence>
<feature type="compositionally biased region" description="Low complexity" evidence="8">
    <location>
        <begin position="471"/>
        <end position="493"/>
    </location>
</feature>
<name>A0A2J7PYL6_9NEOP</name>
<evidence type="ECO:0000256" key="7">
    <source>
        <dbReference type="SAM" id="Coils"/>
    </source>
</evidence>
<feature type="compositionally biased region" description="Basic and acidic residues" evidence="8">
    <location>
        <begin position="377"/>
        <end position="392"/>
    </location>
</feature>
<dbReference type="GO" id="GO:0006368">
    <property type="term" value="P:transcription elongation by RNA polymerase II"/>
    <property type="evidence" value="ECO:0007669"/>
    <property type="project" value="InterPro"/>
</dbReference>
<feature type="compositionally biased region" description="Polar residues" evidence="8">
    <location>
        <begin position="136"/>
        <end position="148"/>
    </location>
</feature>
<sequence>LYLFQRLSFPSSESSNGQAGFNFSLSSTADTEGPQGSFECIQQTVSKCTVALWLTQPNRNKYQESSWGYLLREGVHGGVGTGTDMIGIFRKVSYKQCNTGPYSVCYTREIKPGGPGIGVKVKVKNPVLPLRRDRNPTNSLAPSATQLKHNLPPKPSSNGYVSSSHHGIVNGNFMPSLAHTKPQGNNHAQKPGNPDIMRRPLRERLIHLLAVRPYKKPELYDRINKDGLRDRDKNSVTKILMQVAVLRDNTYQLIRNVWNDVQEDWPFYTEQERQLLKRRKPQNLTPPGSSDGGSSGSGQSPTSTHPGSPPSAISSSYNMKRPGYIDGADGLPTKRKRISHYCSKPTEQAPVMARLPDSSQQPRSTPADSSSSSSSSRPDDFFRHKDRDKSRDVMNTNPRSREYGGNRSSNGGGESLLRNNGYSSQSVMSSIVDGKWRNGPENEENDEKRSGSSAQGGYDSSVVASKAQCESVASNPSSVSGVSGSTRVTSASVDDSSTCWNRSTENGVLSQSTSSRGHGGHHDNRNNRWTTRVSSTTQNSSAGGSSPESQLENMDTGREKEAKEKTSTSNSSEYPEYILNYSSIRDNEQRRRYKADFTADYSEYRDLHAEVEKVSKRFAQLEERLRQEERDSPTWKAIKNQIVKEYQENKRDLKFQEAKRRFQYLHEKLSYIKRLVLEYDSAVASGGDHY</sequence>
<dbReference type="InParanoid" id="A0A2J7PYL6"/>
<keyword evidence="5" id="KW-0539">Nucleus</keyword>
<feature type="compositionally biased region" description="Polar residues" evidence="8">
    <location>
        <begin position="357"/>
        <end position="368"/>
    </location>
</feature>
<dbReference type="PANTHER" id="PTHR23288">
    <property type="entry name" value="OCCLUDIN AND RNA POLYMERASE II ELONGATION FACTOR ELL"/>
    <property type="match status" value="1"/>
</dbReference>